<keyword evidence="2" id="KW-1185">Reference proteome</keyword>
<evidence type="ECO:0000313" key="2">
    <source>
        <dbReference type="Proteomes" id="UP001165960"/>
    </source>
</evidence>
<name>A0ACC2TES6_9FUNG</name>
<comment type="caution">
    <text evidence="1">The sequence shown here is derived from an EMBL/GenBank/DDBJ whole genome shotgun (WGS) entry which is preliminary data.</text>
</comment>
<dbReference type="Proteomes" id="UP001165960">
    <property type="component" value="Unassembled WGS sequence"/>
</dbReference>
<gene>
    <name evidence="1" type="ORF">DSO57_1020244</name>
</gene>
<reference evidence="1" key="1">
    <citation type="submission" date="2022-04" db="EMBL/GenBank/DDBJ databases">
        <title>Genome of the entomopathogenic fungus Entomophthora muscae.</title>
        <authorList>
            <person name="Elya C."/>
            <person name="Lovett B.R."/>
            <person name="Lee E."/>
            <person name="Macias A.M."/>
            <person name="Hajek A.E."/>
            <person name="De Bivort B.L."/>
            <person name="Kasson M.T."/>
            <person name="De Fine Licht H.H."/>
            <person name="Stajich J.E."/>
        </authorList>
    </citation>
    <scope>NUCLEOTIDE SEQUENCE</scope>
    <source>
        <strain evidence="1">Berkeley</strain>
    </source>
</reference>
<sequence>MRVIGERYVLKAISSMPINSRRLAYPPVPPAATCGPGSRKPAASGPPACLLASQVPGPTSLQLIRFH</sequence>
<dbReference type="EMBL" id="QTSX02002934">
    <property type="protein sequence ID" value="KAJ9073085.1"/>
    <property type="molecule type" value="Genomic_DNA"/>
</dbReference>
<protein>
    <submittedName>
        <fullName evidence="1">Uncharacterized protein</fullName>
    </submittedName>
</protein>
<accession>A0ACC2TES6</accession>
<organism evidence="1 2">
    <name type="scientific">Entomophthora muscae</name>
    <dbReference type="NCBI Taxonomy" id="34485"/>
    <lineage>
        <taxon>Eukaryota</taxon>
        <taxon>Fungi</taxon>
        <taxon>Fungi incertae sedis</taxon>
        <taxon>Zoopagomycota</taxon>
        <taxon>Entomophthoromycotina</taxon>
        <taxon>Entomophthoromycetes</taxon>
        <taxon>Entomophthorales</taxon>
        <taxon>Entomophthoraceae</taxon>
        <taxon>Entomophthora</taxon>
    </lineage>
</organism>
<evidence type="ECO:0000313" key="1">
    <source>
        <dbReference type="EMBL" id="KAJ9073085.1"/>
    </source>
</evidence>
<proteinExistence type="predicted"/>